<name>A0A063YHH4_9BACT</name>
<evidence type="ECO:0000313" key="2">
    <source>
        <dbReference type="EMBL" id="UTO26027.1"/>
    </source>
</evidence>
<dbReference type="GeneID" id="75104939"/>
<dbReference type="NCBIfam" id="NF045840">
    <property type="entry name" value="SHxHSH_motif_LP"/>
    <property type="match status" value="1"/>
</dbReference>
<evidence type="ECO:0000313" key="1">
    <source>
        <dbReference type="EMBL" id="TDU98179.1"/>
    </source>
</evidence>
<reference evidence="1 3" key="1">
    <citation type="submission" date="2019-03" db="EMBL/GenBank/DDBJ databases">
        <title>Genomic Encyclopedia of Archaeal and Bacterial Type Strains, Phase II (KMG-II): from individual species to whole genera.</title>
        <authorList>
            <person name="Goeker M."/>
        </authorList>
    </citation>
    <scope>NUCLEOTIDE SEQUENCE [LARGE SCALE GENOMIC DNA]</scope>
    <source>
        <strain evidence="1 3">ATCC 25591</strain>
    </source>
</reference>
<dbReference type="OrthoDB" id="401359at2"/>
<dbReference type="NCBIfam" id="NF045961">
    <property type="entry name" value="MAG5150_fam_LP"/>
    <property type="match status" value="1"/>
</dbReference>
<accession>A0A063YHH4</accession>
<proteinExistence type="predicted"/>
<dbReference type="PROSITE" id="PS51257">
    <property type="entry name" value="PROKAR_LIPOPROTEIN"/>
    <property type="match status" value="1"/>
</dbReference>
<dbReference type="Proteomes" id="UP001059349">
    <property type="component" value="Chromosome"/>
</dbReference>
<dbReference type="EMBL" id="CP101127">
    <property type="protein sequence ID" value="UTO26027.1"/>
    <property type="molecule type" value="Genomic_DNA"/>
</dbReference>
<dbReference type="EMBL" id="SOCH01000002">
    <property type="protein sequence ID" value="TDU98179.1"/>
    <property type="molecule type" value="Genomic_DNA"/>
</dbReference>
<dbReference type="AlphaFoldDB" id="A0A063YHH4"/>
<protein>
    <submittedName>
        <fullName evidence="1">Uncharacterized protein</fullName>
    </submittedName>
</protein>
<dbReference type="Proteomes" id="UP000294882">
    <property type="component" value="Unassembled WGS sequence"/>
</dbReference>
<reference evidence="2" key="2">
    <citation type="submission" date="2022-07" db="EMBL/GenBank/DDBJ databases">
        <title>Complete genome of Mycoplasma hyosynoviae B1.</title>
        <authorList>
            <person name="Spergser J."/>
        </authorList>
    </citation>
    <scope>NUCLEOTIDE SEQUENCE</scope>
    <source>
        <strain evidence="2">B1</strain>
    </source>
</reference>
<dbReference type="RefSeq" id="WP_051601311.1">
    <property type="nucleotide sequence ID" value="NZ_CP101127.1"/>
</dbReference>
<sequence length="349" mass="40629">MKRKFLINLPLLSTLSFVPTISMVSCKSEDYEKLLTDDYDMPIETKKYNFLSSEVVSIKEIYDNTLTPLFIEVKNNYFQYKKYASVFSREFSFLKNKLRELRIVQTIPNNQEKIYEFQKKWLLEPNKENKIESDSLFAKYISKFLLIYQDVNAVLVDINLKLDSQEFMDHLLVIDGRLSGKDINIAKLEASLKSIWNLAKLLIYDPNRITKEEDLDKVNLESDKTSHNHSHAIINLTNELGLWHKKLGENYKLEKDIYTTAFAQTIPHIVDNPNQLVVNSNQKKALEALSKIFETTTQIVGGVSQEINKDWKLESEDFKKKGQSLLDELKKKLTIIRDSQGLKNIVDFD</sequence>
<evidence type="ECO:0000313" key="3">
    <source>
        <dbReference type="Proteomes" id="UP000294882"/>
    </source>
</evidence>
<organism evidence="1 3">
    <name type="scientific">Metamycoplasma hyosynoviae</name>
    <dbReference type="NCBI Taxonomy" id="29559"/>
    <lineage>
        <taxon>Bacteria</taxon>
        <taxon>Bacillati</taxon>
        <taxon>Mycoplasmatota</taxon>
        <taxon>Mycoplasmoidales</taxon>
        <taxon>Metamycoplasmataceae</taxon>
        <taxon>Metamycoplasma</taxon>
    </lineage>
</organism>
<gene>
    <name evidence="1" type="ORF">JN03_0203</name>
    <name evidence="2" type="ORF">NMG93_00460</name>
</gene>